<dbReference type="InterPro" id="IPR001870">
    <property type="entry name" value="B30.2/SPRY"/>
</dbReference>
<keyword evidence="4" id="KW-1185">Reference proteome</keyword>
<evidence type="ECO:0000256" key="1">
    <source>
        <dbReference type="SAM" id="MobiDB-lite"/>
    </source>
</evidence>
<feature type="domain" description="B30.2/SPRY" evidence="3">
    <location>
        <begin position="100"/>
        <end position="295"/>
    </location>
</feature>
<dbReference type="CDD" id="cd13734">
    <property type="entry name" value="SPRY_PRY_C-II"/>
    <property type="match status" value="1"/>
</dbReference>
<name>A0A6P4Z9J2_BRABE</name>
<dbReference type="SUPFAM" id="SSF47986">
    <property type="entry name" value="DEATH domain"/>
    <property type="match status" value="1"/>
</dbReference>
<dbReference type="PRINTS" id="PR01407">
    <property type="entry name" value="BUTYPHLNCDUF"/>
</dbReference>
<accession>A0A6P4Z9J2</accession>
<sequence length="423" mass="48174">MASWNPHPSGHNTHDMEQKLRQSEEAREDVERKLEEETRLKVFYQDKALQLESKLQDHEERLCSLENKMAALMEKHPIQQQQQQQVVGERVGRESQDQSVAEDSEETGIREVKVGEALTFGLDPATIHGKLDTQVDSEKGKILISYNGDQEVVNTVGRFVGKSHTALADVMISGGRWYWEVDVRKSNHYRMGVASKTVKRDKWIGDTKKSWCIRNNDGEVSARHNYDDSGLRLVRNPPIIGVLLDYDSAKVHFFDVDSGKHLQTYEVDVSEPLRPAFQVNEGCVVVNSAAGSPAKMEELLSAMDAAGDTIPDFTREASWHRNRFFNDKRMADISMLIGKQWRQVATCLGLQKVQLDKMELNHPKDHTRQVMEGLVTWRGTAKDDDEMLTELTSCLKKWDRSDLAEQIQEEHDQLTTEASEDPS</sequence>
<dbReference type="Pfam" id="PF00622">
    <property type="entry name" value="SPRY"/>
    <property type="match status" value="1"/>
</dbReference>
<dbReference type="Pfam" id="PF00531">
    <property type="entry name" value="Death"/>
    <property type="match status" value="1"/>
</dbReference>
<dbReference type="InterPro" id="IPR003879">
    <property type="entry name" value="Butyrophylin_SPRY"/>
</dbReference>
<dbReference type="GO" id="GO:0007165">
    <property type="term" value="P:signal transduction"/>
    <property type="evidence" value="ECO:0007669"/>
    <property type="project" value="InterPro"/>
</dbReference>
<feature type="domain" description="Death" evidence="2">
    <location>
        <begin position="326"/>
        <end position="411"/>
    </location>
</feature>
<evidence type="ECO:0000259" key="2">
    <source>
        <dbReference type="PROSITE" id="PS50017"/>
    </source>
</evidence>
<evidence type="ECO:0000313" key="5">
    <source>
        <dbReference type="RefSeq" id="XP_019633338.1"/>
    </source>
</evidence>
<dbReference type="AlphaFoldDB" id="A0A6P4Z9J2"/>
<feature type="compositionally biased region" description="Basic and acidic residues" evidence="1">
    <location>
        <begin position="12"/>
        <end position="37"/>
    </location>
</feature>
<dbReference type="InterPro" id="IPR050617">
    <property type="entry name" value="E3_ligase_FN3/SPRY"/>
</dbReference>
<dbReference type="SUPFAM" id="SSF49899">
    <property type="entry name" value="Concanavalin A-like lectins/glucanases"/>
    <property type="match status" value="1"/>
</dbReference>
<dbReference type="Proteomes" id="UP000515135">
    <property type="component" value="Unplaced"/>
</dbReference>
<dbReference type="CDD" id="cd01670">
    <property type="entry name" value="Death"/>
    <property type="match status" value="1"/>
</dbReference>
<gene>
    <name evidence="5 6" type="primary">LOC109476761</name>
</gene>
<dbReference type="Gene3D" id="2.60.120.920">
    <property type="match status" value="1"/>
</dbReference>
<organism evidence="4 5">
    <name type="scientific">Branchiostoma belcheri</name>
    <name type="common">Amphioxus</name>
    <dbReference type="NCBI Taxonomy" id="7741"/>
    <lineage>
        <taxon>Eukaryota</taxon>
        <taxon>Metazoa</taxon>
        <taxon>Chordata</taxon>
        <taxon>Cephalochordata</taxon>
        <taxon>Leptocardii</taxon>
        <taxon>Amphioxiformes</taxon>
        <taxon>Branchiostomatidae</taxon>
        <taxon>Branchiostoma</taxon>
    </lineage>
</organism>
<dbReference type="OrthoDB" id="9863247at2759"/>
<dbReference type="InterPro" id="IPR000488">
    <property type="entry name" value="Death_dom"/>
</dbReference>
<evidence type="ECO:0000313" key="4">
    <source>
        <dbReference type="Proteomes" id="UP000515135"/>
    </source>
</evidence>
<dbReference type="PROSITE" id="PS50188">
    <property type="entry name" value="B302_SPRY"/>
    <property type="match status" value="1"/>
</dbReference>
<dbReference type="InterPro" id="IPR003877">
    <property type="entry name" value="SPRY_dom"/>
</dbReference>
<dbReference type="InterPro" id="IPR043136">
    <property type="entry name" value="B30.2/SPRY_sf"/>
</dbReference>
<protein>
    <submittedName>
        <fullName evidence="5 6">E3 ubiquitin-protein ligase TRIM69-like isoform X2</fullName>
    </submittedName>
</protein>
<dbReference type="RefSeq" id="XP_019633338.1">
    <property type="nucleotide sequence ID" value="XM_019777779.1"/>
</dbReference>
<feature type="region of interest" description="Disordered" evidence="1">
    <location>
        <begin position="76"/>
        <end position="107"/>
    </location>
</feature>
<dbReference type="PROSITE" id="PS50017">
    <property type="entry name" value="DEATH_DOMAIN"/>
    <property type="match status" value="1"/>
</dbReference>
<feature type="region of interest" description="Disordered" evidence="1">
    <location>
        <begin position="1"/>
        <end position="37"/>
    </location>
</feature>
<dbReference type="Gene3D" id="1.10.533.10">
    <property type="entry name" value="Death Domain, Fas"/>
    <property type="match status" value="1"/>
</dbReference>
<evidence type="ECO:0000259" key="3">
    <source>
        <dbReference type="PROSITE" id="PS50188"/>
    </source>
</evidence>
<proteinExistence type="predicted"/>
<dbReference type="GeneID" id="109476761"/>
<dbReference type="RefSeq" id="XP_019633339.1">
    <property type="nucleotide sequence ID" value="XM_019777780.1"/>
</dbReference>
<dbReference type="InterPro" id="IPR013320">
    <property type="entry name" value="ConA-like_dom_sf"/>
</dbReference>
<evidence type="ECO:0000313" key="6">
    <source>
        <dbReference type="RefSeq" id="XP_019633339.1"/>
    </source>
</evidence>
<dbReference type="InterPro" id="IPR011029">
    <property type="entry name" value="DEATH-like_dom_sf"/>
</dbReference>
<reference evidence="5 6" key="1">
    <citation type="submission" date="2025-04" db="UniProtKB">
        <authorList>
            <consortium name="RefSeq"/>
        </authorList>
    </citation>
    <scope>IDENTIFICATION</scope>
    <source>
        <tissue evidence="5 6">Gonad</tissue>
    </source>
</reference>
<dbReference type="PANTHER" id="PTHR24099">
    <property type="entry name" value="E3 UBIQUITIN-PROTEIN LIGASE TRIM36-RELATED"/>
    <property type="match status" value="1"/>
</dbReference>
<dbReference type="SMART" id="SM00449">
    <property type="entry name" value="SPRY"/>
    <property type="match status" value="1"/>
</dbReference>
<dbReference type="PANTHER" id="PTHR24099:SF16">
    <property type="entry name" value="E3 UBIQUITIN-PROTEIN LIGASE MIDLINE-1-LIKE ISOFORM X1"/>
    <property type="match status" value="1"/>
</dbReference>